<keyword evidence="1" id="KW-0472">Membrane</keyword>
<organism evidence="2 3">
    <name type="scientific">Sphingomonas alpina</name>
    <dbReference type="NCBI Taxonomy" id="653931"/>
    <lineage>
        <taxon>Bacteria</taxon>
        <taxon>Pseudomonadati</taxon>
        <taxon>Pseudomonadota</taxon>
        <taxon>Alphaproteobacteria</taxon>
        <taxon>Sphingomonadales</taxon>
        <taxon>Sphingomonadaceae</taxon>
        <taxon>Sphingomonas</taxon>
    </lineage>
</organism>
<protein>
    <submittedName>
        <fullName evidence="2">Uncharacterized protein</fullName>
    </submittedName>
</protein>
<keyword evidence="1" id="KW-0812">Transmembrane</keyword>
<feature type="transmembrane region" description="Helical" evidence="1">
    <location>
        <begin position="61"/>
        <end position="80"/>
    </location>
</feature>
<proteinExistence type="predicted"/>
<dbReference type="EMBL" id="CP061038">
    <property type="protein sequence ID" value="QNQ08391.1"/>
    <property type="molecule type" value="Genomic_DNA"/>
</dbReference>
<accession>A0A7H0LFD8</accession>
<name>A0A7H0LFD8_9SPHN</name>
<keyword evidence="3" id="KW-1185">Reference proteome</keyword>
<dbReference type="Proteomes" id="UP000516148">
    <property type="component" value="Chromosome"/>
</dbReference>
<feature type="transmembrane region" description="Helical" evidence="1">
    <location>
        <begin position="34"/>
        <end position="54"/>
    </location>
</feature>
<dbReference type="RefSeq" id="WP_187760719.1">
    <property type="nucleotide sequence ID" value="NZ_CP061038.1"/>
</dbReference>
<sequence>MRGAGVLALLLALWGLGYGWFALGWDAGTGRAFADHVLIGASVLLGILSSWIIVRRRSGKAVPVLAGVLAALVLFVLLFAQP</sequence>
<dbReference type="AlphaFoldDB" id="A0A7H0LFD8"/>
<evidence type="ECO:0000313" key="2">
    <source>
        <dbReference type="EMBL" id="QNQ08391.1"/>
    </source>
</evidence>
<keyword evidence="1" id="KW-1133">Transmembrane helix</keyword>
<evidence type="ECO:0000313" key="3">
    <source>
        <dbReference type="Proteomes" id="UP000516148"/>
    </source>
</evidence>
<gene>
    <name evidence="2" type="ORF">H3Z74_16770</name>
</gene>
<evidence type="ECO:0000256" key="1">
    <source>
        <dbReference type="SAM" id="Phobius"/>
    </source>
</evidence>
<reference evidence="2 3" key="1">
    <citation type="submission" date="2020-09" db="EMBL/GenBank/DDBJ databases">
        <title>Sphingomonas sp., a new species isolated from pork steak.</title>
        <authorList>
            <person name="Heidler von Heilborn D."/>
        </authorList>
    </citation>
    <scope>NUCLEOTIDE SEQUENCE [LARGE SCALE GENOMIC DNA]</scope>
    <source>
        <strain evidence="3">S8-3T</strain>
    </source>
</reference>
<dbReference type="KEGG" id="spap:H3Z74_16770"/>